<accession>A0A9D4ZC36</accession>
<protein>
    <submittedName>
        <fullName evidence="1">Uncharacterized protein</fullName>
    </submittedName>
</protein>
<keyword evidence="2" id="KW-1185">Reference proteome</keyword>
<gene>
    <name evidence="1" type="ORF">GOP47_0015955</name>
</gene>
<evidence type="ECO:0000313" key="2">
    <source>
        <dbReference type="Proteomes" id="UP000886520"/>
    </source>
</evidence>
<dbReference type="AlphaFoldDB" id="A0A9D4ZC36"/>
<dbReference type="Proteomes" id="UP000886520">
    <property type="component" value="Chromosome 15"/>
</dbReference>
<dbReference type="EMBL" id="JABFUD020000015">
    <property type="protein sequence ID" value="KAI5069654.1"/>
    <property type="molecule type" value="Genomic_DNA"/>
</dbReference>
<comment type="caution">
    <text evidence="1">The sequence shown here is derived from an EMBL/GenBank/DDBJ whole genome shotgun (WGS) entry which is preliminary data.</text>
</comment>
<name>A0A9D4ZC36_ADICA</name>
<reference evidence="1" key="1">
    <citation type="submission" date="2021-01" db="EMBL/GenBank/DDBJ databases">
        <title>Adiantum capillus-veneris genome.</title>
        <authorList>
            <person name="Fang Y."/>
            <person name="Liao Q."/>
        </authorList>
    </citation>
    <scope>NUCLEOTIDE SEQUENCE</scope>
    <source>
        <strain evidence="1">H3</strain>
        <tissue evidence="1">Leaf</tissue>
    </source>
</reference>
<organism evidence="1 2">
    <name type="scientific">Adiantum capillus-veneris</name>
    <name type="common">Maidenhair fern</name>
    <dbReference type="NCBI Taxonomy" id="13818"/>
    <lineage>
        <taxon>Eukaryota</taxon>
        <taxon>Viridiplantae</taxon>
        <taxon>Streptophyta</taxon>
        <taxon>Embryophyta</taxon>
        <taxon>Tracheophyta</taxon>
        <taxon>Polypodiopsida</taxon>
        <taxon>Polypodiidae</taxon>
        <taxon>Polypodiales</taxon>
        <taxon>Pteridineae</taxon>
        <taxon>Pteridaceae</taxon>
        <taxon>Vittarioideae</taxon>
        <taxon>Adiantum</taxon>
    </lineage>
</organism>
<proteinExistence type="predicted"/>
<sequence length="167" mass="18901">MGNDALDGSPLNDVSGNSTCEFFTASHTPRGHWWISMARAEMCKVLQRCPLVWLEKLRQMGLLMDRVQLLCDAVVIHVGKHSFKMMMPPGVDERKFLFVVMEFKRCNDLMASYDVWSLPHLLARLRTLKRLFTLCQLARSSSKSKKAMKAQAVGSSVGFTMEESADN</sequence>
<evidence type="ECO:0000313" key="1">
    <source>
        <dbReference type="EMBL" id="KAI5069654.1"/>
    </source>
</evidence>